<dbReference type="EMBL" id="JANIBC010000009">
    <property type="protein sequence ID" value="MCQ8185864.1"/>
    <property type="molecule type" value="Genomic_DNA"/>
</dbReference>
<proteinExistence type="inferred from homology"/>
<dbReference type="InterPro" id="IPR001927">
    <property type="entry name" value="Na/Gal_symport"/>
</dbReference>
<protein>
    <submittedName>
        <fullName evidence="3">MFS transporter</fullName>
    </submittedName>
</protein>
<comment type="caution">
    <text evidence="3">The sequence shown here is derived from an EMBL/GenBank/DDBJ whole genome shotgun (WGS) entry which is preliminary data.</text>
</comment>
<gene>
    <name evidence="3" type="ORF">NOG11_10725</name>
</gene>
<evidence type="ECO:0000313" key="4">
    <source>
        <dbReference type="Proteomes" id="UP001142610"/>
    </source>
</evidence>
<feature type="transmembrane region" description="Helical" evidence="2">
    <location>
        <begin position="271"/>
        <end position="290"/>
    </location>
</feature>
<feature type="transmembrane region" description="Helical" evidence="2">
    <location>
        <begin position="324"/>
        <end position="347"/>
    </location>
</feature>
<feature type="transmembrane region" description="Helical" evidence="2">
    <location>
        <begin position="105"/>
        <end position="127"/>
    </location>
</feature>
<feature type="transmembrane region" description="Helical" evidence="2">
    <location>
        <begin position="148"/>
        <end position="170"/>
    </location>
</feature>
<dbReference type="PANTHER" id="PTHR11328:SF24">
    <property type="entry name" value="MAJOR FACILITATOR SUPERFAMILY (MFS) PROFILE DOMAIN-CONTAINING PROTEIN"/>
    <property type="match status" value="1"/>
</dbReference>
<dbReference type="RefSeq" id="WP_256619760.1">
    <property type="nucleotide sequence ID" value="NZ_JANIBC010000009.1"/>
</dbReference>
<evidence type="ECO:0000313" key="3">
    <source>
        <dbReference type="EMBL" id="MCQ8185864.1"/>
    </source>
</evidence>
<dbReference type="InterPro" id="IPR036259">
    <property type="entry name" value="MFS_trans_sf"/>
</dbReference>
<keyword evidence="2" id="KW-1133">Transmembrane helix</keyword>
<feature type="transmembrane region" description="Helical" evidence="2">
    <location>
        <begin position="236"/>
        <end position="259"/>
    </location>
</feature>
<evidence type="ECO:0000256" key="2">
    <source>
        <dbReference type="SAM" id="Phobius"/>
    </source>
</evidence>
<feature type="transmembrane region" description="Helical" evidence="2">
    <location>
        <begin position="20"/>
        <end position="37"/>
    </location>
</feature>
<feature type="transmembrane region" description="Helical" evidence="2">
    <location>
        <begin position="82"/>
        <end position="99"/>
    </location>
</feature>
<dbReference type="GO" id="GO:0015293">
    <property type="term" value="F:symporter activity"/>
    <property type="evidence" value="ECO:0007669"/>
    <property type="project" value="InterPro"/>
</dbReference>
<feature type="transmembrane region" description="Helical" evidence="2">
    <location>
        <begin position="410"/>
        <end position="430"/>
    </location>
</feature>
<dbReference type="GO" id="GO:0005886">
    <property type="term" value="C:plasma membrane"/>
    <property type="evidence" value="ECO:0007669"/>
    <property type="project" value="TreeGrafter"/>
</dbReference>
<dbReference type="PANTHER" id="PTHR11328">
    <property type="entry name" value="MAJOR FACILITATOR SUPERFAMILY DOMAIN-CONTAINING PROTEIN"/>
    <property type="match status" value="1"/>
</dbReference>
<dbReference type="NCBIfam" id="TIGR00792">
    <property type="entry name" value="gph"/>
    <property type="match status" value="1"/>
</dbReference>
<dbReference type="GO" id="GO:0006814">
    <property type="term" value="P:sodium ion transport"/>
    <property type="evidence" value="ECO:0007669"/>
    <property type="project" value="InterPro"/>
</dbReference>
<name>A0A9X2RID3_9PROT</name>
<feature type="transmembrane region" description="Helical" evidence="2">
    <location>
        <begin position="182"/>
        <end position="199"/>
    </location>
</feature>
<accession>A0A9X2RID3</accession>
<keyword evidence="2" id="KW-0472">Membrane</keyword>
<keyword evidence="4" id="KW-1185">Reference proteome</keyword>
<dbReference type="Pfam" id="PF13347">
    <property type="entry name" value="MFS_2"/>
    <property type="match status" value="1"/>
</dbReference>
<dbReference type="CDD" id="cd17332">
    <property type="entry name" value="MFS_MelB_like"/>
    <property type="match status" value="1"/>
</dbReference>
<organism evidence="3 4">
    <name type="scientific">Parvularcula maris</name>
    <dbReference type="NCBI Taxonomy" id="2965077"/>
    <lineage>
        <taxon>Bacteria</taxon>
        <taxon>Pseudomonadati</taxon>
        <taxon>Pseudomonadota</taxon>
        <taxon>Alphaproteobacteria</taxon>
        <taxon>Parvularculales</taxon>
        <taxon>Parvularculaceae</taxon>
        <taxon>Parvularcula</taxon>
    </lineage>
</organism>
<sequence length="471" mass="49836">MTTRPELSRRLKLSYGFGEFGKALLFHAPNLVWLFFLTDVVGLAPAAAGLVALIPLLWDAVTDPLFGYIADRTRTRYGQYRPYMIAGAPVAAGLFVLFFTDPAILGLPAFWTTLFFAILFRTSLTIIDVPHNSLMAKAVKDSRERATLAAVKMMFSSAALIVIALATRPILAGDGAGEEARLFQLFAGVGAVLCVVLVWQNAAAFRKIDAPGKAGSDPIGLGEAVGTLKANRYLQMIAVCAILAMLLLPNFAKMVLYYAKYNLGREEAGGIALFAFTLATFLAIPGWGLLARRIDKARALQFAHGLVALALVTFYALPMNGFGALLGLSVVVGMGVGGANMLTMALVPDVIEYGQARTGRRIEAGVFGCFTFSLKLGNGLGVGLLGLLLSAAGFVANTSQTASTLGGLEAIMTLVPAAGSLFVVLILTRFDLGHEAHHRLVETIAGPTILLDGERDGNVEPIGVDGQLGEA</sequence>
<feature type="transmembrane region" description="Helical" evidence="2">
    <location>
        <begin position="302"/>
        <end position="318"/>
    </location>
</feature>
<dbReference type="AlphaFoldDB" id="A0A9X2RID3"/>
<evidence type="ECO:0000256" key="1">
    <source>
        <dbReference type="ARBA" id="ARBA00009617"/>
    </source>
</evidence>
<comment type="similarity">
    <text evidence="1">Belongs to the sodium:galactoside symporter (TC 2.A.2) family.</text>
</comment>
<feature type="transmembrane region" description="Helical" evidence="2">
    <location>
        <begin position="367"/>
        <end position="390"/>
    </location>
</feature>
<dbReference type="Gene3D" id="1.20.1250.20">
    <property type="entry name" value="MFS general substrate transporter like domains"/>
    <property type="match status" value="2"/>
</dbReference>
<dbReference type="GO" id="GO:0008643">
    <property type="term" value="P:carbohydrate transport"/>
    <property type="evidence" value="ECO:0007669"/>
    <property type="project" value="InterPro"/>
</dbReference>
<keyword evidence="2" id="KW-0812">Transmembrane</keyword>
<feature type="transmembrane region" description="Helical" evidence="2">
    <location>
        <begin position="43"/>
        <end position="61"/>
    </location>
</feature>
<reference evidence="3" key="1">
    <citation type="submission" date="2022-07" db="EMBL/GenBank/DDBJ databases">
        <title>Parvularcula maris sp. nov., an algicidal bacterium isolated from seawater.</title>
        <authorList>
            <person name="Li F."/>
        </authorList>
    </citation>
    <scope>NUCLEOTIDE SEQUENCE</scope>
    <source>
        <strain evidence="3">BGMRC 0090</strain>
    </source>
</reference>
<dbReference type="SUPFAM" id="SSF103473">
    <property type="entry name" value="MFS general substrate transporter"/>
    <property type="match status" value="1"/>
</dbReference>
<dbReference type="Proteomes" id="UP001142610">
    <property type="component" value="Unassembled WGS sequence"/>
</dbReference>
<dbReference type="InterPro" id="IPR039672">
    <property type="entry name" value="MFS_2"/>
</dbReference>